<evidence type="ECO:0000313" key="1">
    <source>
        <dbReference type="EMBL" id="DAF48301.1"/>
    </source>
</evidence>
<name>A0A8S5SBC4_9CAUD</name>
<protein>
    <submittedName>
        <fullName evidence="1">Uncharacterized protein</fullName>
    </submittedName>
</protein>
<dbReference type="EMBL" id="BK032566">
    <property type="protein sequence ID" value="DAF48301.1"/>
    <property type="molecule type" value="Genomic_DNA"/>
</dbReference>
<sequence>MEFDNYSQPCSNTKVKPQFELPCLFVITSWNF</sequence>
<organism evidence="1">
    <name type="scientific">Siphoviridae sp. ct4Z13</name>
    <dbReference type="NCBI Taxonomy" id="2827778"/>
    <lineage>
        <taxon>Viruses</taxon>
        <taxon>Duplodnaviria</taxon>
        <taxon>Heunggongvirae</taxon>
        <taxon>Uroviricota</taxon>
        <taxon>Caudoviricetes</taxon>
    </lineage>
</organism>
<proteinExistence type="predicted"/>
<accession>A0A8S5SBC4</accession>
<reference evidence="1" key="1">
    <citation type="journal article" date="2021" name="Proc. Natl. Acad. Sci. U.S.A.">
        <title>A Catalog of Tens of Thousands of Viruses from Human Metagenomes Reveals Hidden Associations with Chronic Diseases.</title>
        <authorList>
            <person name="Tisza M.J."/>
            <person name="Buck C.B."/>
        </authorList>
    </citation>
    <scope>NUCLEOTIDE SEQUENCE</scope>
    <source>
        <strain evidence="1">Ct4Z13</strain>
    </source>
</reference>